<gene>
    <name evidence="1" type="ORF">PoMZ_01627</name>
</gene>
<proteinExistence type="predicted"/>
<accession>A0A4P7N320</accession>
<sequence>MANAGRVWIRSLPKQGATISICVDGGSKRVWSKKLDRCVRRTRSLATYARVDRETQTSVVLAPEIKKIPRPNLR</sequence>
<dbReference type="Proteomes" id="UP000294847">
    <property type="component" value="Chromosome 2"/>
</dbReference>
<dbReference type="EMBL" id="CP034205">
    <property type="protein sequence ID" value="QBZ56713.1"/>
    <property type="molecule type" value="Genomic_DNA"/>
</dbReference>
<organism evidence="1 2">
    <name type="scientific">Pyricularia oryzae</name>
    <name type="common">Rice blast fungus</name>
    <name type="synonym">Magnaporthe oryzae</name>
    <dbReference type="NCBI Taxonomy" id="318829"/>
    <lineage>
        <taxon>Eukaryota</taxon>
        <taxon>Fungi</taxon>
        <taxon>Dikarya</taxon>
        <taxon>Ascomycota</taxon>
        <taxon>Pezizomycotina</taxon>
        <taxon>Sordariomycetes</taxon>
        <taxon>Sordariomycetidae</taxon>
        <taxon>Magnaporthales</taxon>
        <taxon>Pyriculariaceae</taxon>
        <taxon>Pyricularia</taxon>
    </lineage>
</organism>
<protein>
    <submittedName>
        <fullName evidence="1">Uncharacterized protein</fullName>
    </submittedName>
</protein>
<dbReference type="AlphaFoldDB" id="A0A4P7N320"/>
<reference evidence="1 2" key="1">
    <citation type="journal article" date="2019" name="Mol. Biol. Evol.">
        <title>Blast fungal genomes show frequent chromosomal changes, gene gains and losses, and effector gene turnover.</title>
        <authorList>
            <person name="Gomez Luciano L.B."/>
            <person name="Jason Tsai I."/>
            <person name="Chuma I."/>
            <person name="Tosa Y."/>
            <person name="Chen Y.H."/>
            <person name="Li J.Y."/>
            <person name="Li M.Y."/>
            <person name="Jade Lu M.Y."/>
            <person name="Nakayashiki H."/>
            <person name="Li W.H."/>
        </authorList>
    </citation>
    <scope>NUCLEOTIDE SEQUENCE [LARGE SCALE GENOMIC DNA]</scope>
    <source>
        <strain evidence="1">MZ5-1-6</strain>
    </source>
</reference>
<evidence type="ECO:0000313" key="1">
    <source>
        <dbReference type="EMBL" id="QBZ56713.1"/>
    </source>
</evidence>
<evidence type="ECO:0000313" key="2">
    <source>
        <dbReference type="Proteomes" id="UP000294847"/>
    </source>
</evidence>
<name>A0A4P7N320_PYROR</name>